<dbReference type="InterPro" id="IPR013749">
    <property type="entry name" value="PM/HMP-P_kinase-1"/>
</dbReference>
<dbReference type="GO" id="GO:0009228">
    <property type="term" value="P:thiamine biosynthetic process"/>
    <property type="evidence" value="ECO:0007669"/>
    <property type="project" value="InterPro"/>
</dbReference>
<evidence type="ECO:0000256" key="12">
    <source>
        <dbReference type="ARBA" id="ARBA00042531"/>
    </source>
</evidence>
<dbReference type="PANTHER" id="PTHR20858:SF19">
    <property type="entry name" value="PYRIDOXINE KINASE"/>
    <property type="match status" value="1"/>
</dbReference>
<keyword evidence="4" id="KW-0479">Metal-binding</keyword>
<keyword evidence="16" id="KW-1185">Reference proteome</keyword>
<evidence type="ECO:0000313" key="16">
    <source>
        <dbReference type="Proteomes" id="UP000199612"/>
    </source>
</evidence>
<evidence type="ECO:0000256" key="6">
    <source>
        <dbReference type="ARBA" id="ARBA00022777"/>
    </source>
</evidence>
<name>A0A1I1FG58_9LACT</name>
<dbReference type="STRING" id="753702.SAMN04488102_10278"/>
<accession>A0A1I1FG58</accession>
<evidence type="ECO:0000313" key="15">
    <source>
        <dbReference type="EMBL" id="SFB97962.1"/>
    </source>
</evidence>
<gene>
    <name evidence="15" type="ORF">SAMN04488102_10278</name>
</gene>
<evidence type="ECO:0000259" key="14">
    <source>
        <dbReference type="Pfam" id="PF08543"/>
    </source>
</evidence>
<dbReference type="RefSeq" id="WP_091528356.1">
    <property type="nucleotide sequence ID" value="NZ_FOLT01000002.1"/>
</dbReference>
<dbReference type="GO" id="GO:0008972">
    <property type="term" value="F:phosphomethylpyrimidine kinase activity"/>
    <property type="evidence" value="ECO:0007669"/>
    <property type="project" value="InterPro"/>
</dbReference>
<evidence type="ECO:0000256" key="2">
    <source>
        <dbReference type="ARBA" id="ARBA00012104"/>
    </source>
</evidence>
<dbReference type="EMBL" id="FOLT01000002">
    <property type="protein sequence ID" value="SFB97962.1"/>
    <property type="molecule type" value="Genomic_DNA"/>
</dbReference>
<feature type="domain" description="Pyridoxamine kinase/Phosphomethylpyrimidine kinase" evidence="14">
    <location>
        <begin position="14"/>
        <end position="261"/>
    </location>
</feature>
<protein>
    <recommendedName>
        <fullName evidence="2">pyridoxal kinase</fullName>
        <ecNumber evidence="2">2.7.1.35</ecNumber>
    </recommendedName>
    <alternativeName>
        <fullName evidence="10">PN/PL/PM kinase</fullName>
    </alternativeName>
    <alternativeName>
        <fullName evidence="11">Pyridoxal kinase</fullName>
    </alternativeName>
    <alternativeName>
        <fullName evidence="9">Pyridoxamine kinase</fullName>
    </alternativeName>
    <alternativeName>
        <fullName evidence="12">Vitamin B6 kinase</fullName>
    </alternativeName>
</protein>
<dbReference type="SUPFAM" id="SSF53613">
    <property type="entry name" value="Ribokinase-like"/>
    <property type="match status" value="1"/>
</dbReference>
<evidence type="ECO:0000256" key="5">
    <source>
        <dbReference type="ARBA" id="ARBA00022741"/>
    </source>
</evidence>
<evidence type="ECO:0000256" key="1">
    <source>
        <dbReference type="ARBA" id="ARBA00009879"/>
    </source>
</evidence>
<reference evidence="16" key="1">
    <citation type="submission" date="2016-10" db="EMBL/GenBank/DDBJ databases">
        <authorList>
            <person name="Varghese N."/>
            <person name="Submissions S."/>
        </authorList>
    </citation>
    <scope>NUCLEOTIDE SEQUENCE [LARGE SCALE GENOMIC DNA]</scope>
    <source>
        <strain evidence="16">DSM 23664</strain>
    </source>
</reference>
<keyword evidence="6 15" id="KW-0418">Kinase</keyword>
<dbReference type="PANTHER" id="PTHR20858">
    <property type="entry name" value="PHOSPHOMETHYLPYRIMIDINE KINASE"/>
    <property type="match status" value="1"/>
</dbReference>
<dbReference type="AlphaFoldDB" id="A0A1I1FG58"/>
<dbReference type="NCBIfam" id="TIGR00097">
    <property type="entry name" value="HMP-P_kinase"/>
    <property type="match status" value="1"/>
</dbReference>
<dbReference type="InterPro" id="IPR004399">
    <property type="entry name" value="HMP/HMP-P_kinase_dom"/>
</dbReference>
<dbReference type="CDD" id="cd01169">
    <property type="entry name" value="HMPP_kinase"/>
    <property type="match status" value="1"/>
</dbReference>
<dbReference type="Proteomes" id="UP000199612">
    <property type="component" value="Unassembled WGS sequence"/>
</dbReference>
<evidence type="ECO:0000256" key="11">
    <source>
        <dbReference type="ARBA" id="ARBA00042396"/>
    </source>
</evidence>
<evidence type="ECO:0000256" key="7">
    <source>
        <dbReference type="ARBA" id="ARBA00022840"/>
    </source>
</evidence>
<dbReference type="GO" id="GO:0046872">
    <property type="term" value="F:metal ion binding"/>
    <property type="evidence" value="ECO:0007669"/>
    <property type="project" value="UniProtKB-KW"/>
</dbReference>
<evidence type="ECO:0000256" key="4">
    <source>
        <dbReference type="ARBA" id="ARBA00022723"/>
    </source>
</evidence>
<comment type="similarity">
    <text evidence="1">Belongs to the ThiD family.</text>
</comment>
<keyword evidence="8" id="KW-0460">Magnesium</keyword>
<dbReference type="FunFam" id="3.40.1190.20:FF:000003">
    <property type="entry name" value="Phosphomethylpyrimidine kinase ThiD"/>
    <property type="match status" value="1"/>
</dbReference>
<dbReference type="InterPro" id="IPR029056">
    <property type="entry name" value="Ribokinase-like"/>
</dbReference>
<comment type="catalytic activity">
    <reaction evidence="13">
        <text>pyridoxal + ATP = pyridoxal 5'-phosphate + ADP + H(+)</text>
        <dbReference type="Rhea" id="RHEA:10224"/>
        <dbReference type="ChEBI" id="CHEBI:15378"/>
        <dbReference type="ChEBI" id="CHEBI:17310"/>
        <dbReference type="ChEBI" id="CHEBI:30616"/>
        <dbReference type="ChEBI" id="CHEBI:456216"/>
        <dbReference type="ChEBI" id="CHEBI:597326"/>
        <dbReference type="EC" id="2.7.1.35"/>
    </reaction>
</comment>
<organism evidence="15 16">
    <name type="scientific">Alkalibacterium subtropicum</name>
    <dbReference type="NCBI Taxonomy" id="753702"/>
    <lineage>
        <taxon>Bacteria</taxon>
        <taxon>Bacillati</taxon>
        <taxon>Bacillota</taxon>
        <taxon>Bacilli</taxon>
        <taxon>Lactobacillales</taxon>
        <taxon>Carnobacteriaceae</taxon>
        <taxon>Alkalibacterium</taxon>
    </lineage>
</organism>
<dbReference type="GO" id="GO:0008478">
    <property type="term" value="F:pyridoxal kinase activity"/>
    <property type="evidence" value="ECO:0007669"/>
    <property type="project" value="UniProtKB-EC"/>
</dbReference>
<proteinExistence type="inferred from homology"/>
<evidence type="ECO:0000256" key="3">
    <source>
        <dbReference type="ARBA" id="ARBA00022679"/>
    </source>
</evidence>
<dbReference type="OrthoDB" id="9810880at2"/>
<dbReference type="GO" id="GO:0008902">
    <property type="term" value="F:hydroxymethylpyrimidine kinase activity"/>
    <property type="evidence" value="ECO:0007669"/>
    <property type="project" value="TreeGrafter"/>
</dbReference>
<dbReference type="GO" id="GO:0005524">
    <property type="term" value="F:ATP binding"/>
    <property type="evidence" value="ECO:0007669"/>
    <property type="project" value="UniProtKB-KW"/>
</dbReference>
<keyword evidence="3" id="KW-0808">Transferase</keyword>
<keyword evidence="7" id="KW-0067">ATP-binding</keyword>
<keyword evidence="5" id="KW-0547">Nucleotide-binding</keyword>
<dbReference type="GO" id="GO:0005829">
    <property type="term" value="C:cytosol"/>
    <property type="evidence" value="ECO:0007669"/>
    <property type="project" value="TreeGrafter"/>
</dbReference>
<dbReference type="EC" id="2.7.1.35" evidence="2"/>
<evidence type="ECO:0000256" key="8">
    <source>
        <dbReference type="ARBA" id="ARBA00022842"/>
    </source>
</evidence>
<evidence type="ECO:0000256" key="9">
    <source>
        <dbReference type="ARBA" id="ARBA00042307"/>
    </source>
</evidence>
<dbReference type="Gene3D" id="3.40.1190.20">
    <property type="match status" value="1"/>
</dbReference>
<dbReference type="Pfam" id="PF08543">
    <property type="entry name" value="Phos_pyr_kin"/>
    <property type="match status" value="1"/>
</dbReference>
<evidence type="ECO:0000256" key="13">
    <source>
        <dbReference type="ARBA" id="ARBA00049293"/>
    </source>
</evidence>
<sequence length="274" mass="28975">MNKPNLTLTIAGNDASGGAGIAADLKTFAEYGTYGIAALTTIAIMDPENNWSHGVTAMSAQVVQDQLITAFAGPTIGAAKTGMLPDADVVNVIADKMEQHPETPLIVDPVMVCKGEDEVLNPQNVEAIKNRLIPLATVTTPNLFEAGQLADLGLLFDLDDMKKAAKIIHEKGAEIVVIKGGKALAGDEAIDLVYDGNEYVTLTSRKVENAHNHGAGCTFAAAITAGIAQGLEPIEAIRKAKDFVTEAIKAGFEYNQFVGPVFHSGYRLNRQSSI</sequence>
<evidence type="ECO:0000256" key="10">
    <source>
        <dbReference type="ARBA" id="ARBA00042348"/>
    </source>
</evidence>